<evidence type="ECO:0000313" key="2">
    <source>
        <dbReference type="EMBL" id="KKL79693.1"/>
    </source>
</evidence>
<comment type="caution">
    <text evidence="2">The sequence shown here is derived from an EMBL/GenBank/DDBJ whole genome shotgun (WGS) entry which is preliminary data.</text>
</comment>
<accession>A0A0F9EZY0</accession>
<organism evidence="2">
    <name type="scientific">marine sediment metagenome</name>
    <dbReference type="NCBI Taxonomy" id="412755"/>
    <lineage>
        <taxon>unclassified sequences</taxon>
        <taxon>metagenomes</taxon>
        <taxon>ecological metagenomes</taxon>
    </lineage>
</organism>
<feature type="compositionally biased region" description="Basic residues" evidence="1">
    <location>
        <begin position="1"/>
        <end position="19"/>
    </location>
</feature>
<name>A0A0F9EZY0_9ZZZZ</name>
<reference evidence="2" key="1">
    <citation type="journal article" date="2015" name="Nature">
        <title>Complex archaea that bridge the gap between prokaryotes and eukaryotes.</title>
        <authorList>
            <person name="Spang A."/>
            <person name="Saw J.H."/>
            <person name="Jorgensen S.L."/>
            <person name="Zaremba-Niedzwiedzka K."/>
            <person name="Martijn J."/>
            <person name="Lind A.E."/>
            <person name="van Eijk R."/>
            <person name="Schleper C."/>
            <person name="Guy L."/>
            <person name="Ettema T.J."/>
        </authorList>
    </citation>
    <scope>NUCLEOTIDE SEQUENCE</scope>
</reference>
<sequence>MARKNIKRPRLNSRRKRRDRWAAEHPHNKEVLLGFFDSVINHLGDLQRGLEATNEEGAAERSATGPENQST</sequence>
<proteinExistence type="predicted"/>
<feature type="region of interest" description="Disordered" evidence="1">
    <location>
        <begin position="1"/>
        <end position="23"/>
    </location>
</feature>
<dbReference type="EMBL" id="LAZR01023090">
    <property type="protein sequence ID" value="KKL79693.1"/>
    <property type="molecule type" value="Genomic_DNA"/>
</dbReference>
<gene>
    <name evidence="2" type="ORF">LCGC14_2012260</name>
</gene>
<dbReference type="AlphaFoldDB" id="A0A0F9EZY0"/>
<feature type="region of interest" description="Disordered" evidence="1">
    <location>
        <begin position="48"/>
        <end position="71"/>
    </location>
</feature>
<evidence type="ECO:0000256" key="1">
    <source>
        <dbReference type="SAM" id="MobiDB-lite"/>
    </source>
</evidence>
<protein>
    <submittedName>
        <fullName evidence="2">Uncharacterized protein</fullName>
    </submittedName>
</protein>